<comment type="caution">
    <text evidence="1">The sequence shown here is derived from an EMBL/GenBank/DDBJ whole genome shotgun (WGS) entry which is preliminary data.</text>
</comment>
<keyword evidence="1" id="KW-0430">Lectin</keyword>
<evidence type="ECO:0000313" key="2">
    <source>
        <dbReference type="Proteomes" id="UP000297703"/>
    </source>
</evidence>
<dbReference type="AlphaFoldDB" id="A0A4D9DJ76"/>
<accession>A0A4D9DJ76</accession>
<dbReference type="Proteomes" id="UP000297703">
    <property type="component" value="Unassembled WGS sequence"/>
</dbReference>
<dbReference type="GO" id="GO:0030246">
    <property type="term" value="F:carbohydrate binding"/>
    <property type="evidence" value="ECO:0007669"/>
    <property type="project" value="UniProtKB-KW"/>
</dbReference>
<evidence type="ECO:0000313" key="1">
    <source>
        <dbReference type="EMBL" id="TFJ97535.1"/>
    </source>
</evidence>
<proteinExistence type="predicted"/>
<keyword evidence="2" id="KW-1185">Reference proteome</keyword>
<dbReference type="EMBL" id="QXTE01000483">
    <property type="protein sequence ID" value="TFJ97535.1"/>
    <property type="molecule type" value="Genomic_DNA"/>
</dbReference>
<protein>
    <submittedName>
        <fullName evidence="1">Fish-egg lectin-like</fullName>
    </submittedName>
</protein>
<organism evidence="1 2">
    <name type="scientific">Platysternon megacephalum</name>
    <name type="common">big-headed turtle</name>
    <dbReference type="NCBI Taxonomy" id="55544"/>
    <lineage>
        <taxon>Eukaryota</taxon>
        <taxon>Metazoa</taxon>
        <taxon>Chordata</taxon>
        <taxon>Craniata</taxon>
        <taxon>Vertebrata</taxon>
        <taxon>Euteleostomi</taxon>
        <taxon>Archelosauria</taxon>
        <taxon>Testudinata</taxon>
        <taxon>Testudines</taxon>
        <taxon>Cryptodira</taxon>
        <taxon>Durocryptodira</taxon>
        <taxon>Testudinoidea</taxon>
        <taxon>Platysternidae</taxon>
        <taxon>Platysternon</taxon>
    </lineage>
</organism>
<reference evidence="1 2" key="2">
    <citation type="submission" date="2019-04" db="EMBL/GenBank/DDBJ databases">
        <title>The genome sequence of big-headed turtle.</title>
        <authorList>
            <person name="Gong S."/>
        </authorList>
    </citation>
    <scope>NUCLEOTIDE SEQUENCE [LARGE SCALE GENOMIC DNA]</scope>
    <source>
        <strain evidence="1">DO16091913</strain>
        <tissue evidence="1">Muscle</tissue>
    </source>
</reference>
<reference evidence="1 2" key="1">
    <citation type="submission" date="2019-04" db="EMBL/GenBank/DDBJ databases">
        <title>Draft genome of the big-headed turtle Platysternon megacephalum.</title>
        <authorList>
            <person name="Gong S."/>
        </authorList>
    </citation>
    <scope>NUCLEOTIDE SEQUENCE [LARGE SCALE GENOMIC DNA]</scope>
    <source>
        <strain evidence="1">DO16091913</strain>
        <tissue evidence="1">Muscle</tissue>
    </source>
</reference>
<gene>
    <name evidence="1" type="ORF">DR999_PMT20626</name>
</gene>
<name>A0A4D9DJ76_9SAUR</name>
<sequence>MDCWPEPLLHHTGLTPVAHASLTPPQTILFRWCYKPRGDSGARLFRAAEFLTALPCSEEPACLMKLGTWCLPKCSVRFLASGCLPSTPTPEHKSKQQPPVTAISGFREVAIRATRDQRLPENAPHPRKLLPLTGMPELALPQIPLFFPPASLLSLTPTLSFCLLRTDGLSDVPWLRPPPAPTAAFTFPSPSSLLPSLYPPPRHPSLPFPSPPASTPPLPPVACLHPEPFNAL</sequence>